<dbReference type="GO" id="GO:0016491">
    <property type="term" value="F:oxidoreductase activity"/>
    <property type="evidence" value="ECO:0007669"/>
    <property type="project" value="UniProtKB-KW"/>
</dbReference>
<comment type="similarity">
    <text evidence="2">Belongs to the short-chain dehydrogenases/reductases (SDR) family.</text>
</comment>
<dbReference type="InterPro" id="IPR020904">
    <property type="entry name" value="Sc_DH/Rdtase_CS"/>
</dbReference>
<gene>
    <name evidence="3" type="ORF">C1I89_14585</name>
</gene>
<dbReference type="AlphaFoldDB" id="A0A2N8KJP8"/>
<dbReference type="Proteomes" id="UP000235994">
    <property type="component" value="Unassembled WGS sequence"/>
</dbReference>
<evidence type="ECO:0000256" key="2">
    <source>
        <dbReference type="RuleBase" id="RU000363"/>
    </source>
</evidence>
<keyword evidence="1" id="KW-0560">Oxidoreductase</keyword>
<proteinExistence type="inferred from homology"/>
<protein>
    <submittedName>
        <fullName evidence="3">3-hydroxyacyl-CoA dehydrogenase</fullName>
    </submittedName>
</protein>
<keyword evidence="4" id="KW-1185">Reference proteome</keyword>
<dbReference type="SUPFAM" id="SSF51735">
    <property type="entry name" value="NAD(P)-binding Rossmann-fold domains"/>
    <property type="match status" value="1"/>
</dbReference>
<dbReference type="PANTHER" id="PTHR43658:SF8">
    <property type="entry name" value="17-BETA-HYDROXYSTEROID DEHYDROGENASE 14-RELATED"/>
    <property type="match status" value="1"/>
</dbReference>
<evidence type="ECO:0000313" key="3">
    <source>
        <dbReference type="EMBL" id="PND33682.1"/>
    </source>
</evidence>
<reference evidence="3 4" key="1">
    <citation type="submission" date="2018-01" db="EMBL/GenBank/DDBJ databases">
        <title>The draft genome of an aniline degradation strain ANB-1.</title>
        <authorList>
            <person name="Zhang L."/>
            <person name="Jiang J."/>
        </authorList>
    </citation>
    <scope>NUCLEOTIDE SEQUENCE [LARGE SCALE GENOMIC DNA]</scope>
    <source>
        <strain evidence="3 4">ANB-1</strain>
    </source>
</reference>
<evidence type="ECO:0000256" key="1">
    <source>
        <dbReference type="ARBA" id="ARBA00023002"/>
    </source>
</evidence>
<sequence length="254" mass="26761">MRLMDAAGIVTGAASGLGRATAELLASHGARLVLIDLNKEKLEALQAGLPGDHIAAQADICDPTAVSSAIDHGVSAFEQLRFVVNCAGIPSAAKTVSRGVAHDLELWNRIIAINLTGSFNVLRLAAEKMIENQPDDHGQRGVIVNTSSIAAFDGLKGQAAYSASKAAIVGMTLPIARDLAEYGIRCMTVAPGVFETELTANVPAKGMEAMEKSFLFPKRTGLPDEFAQMVHSILTNPYVNGTCYRLDGGARFAP</sequence>
<accession>A0A2N8KJP8</accession>
<dbReference type="Gene3D" id="3.40.50.720">
    <property type="entry name" value="NAD(P)-binding Rossmann-like Domain"/>
    <property type="match status" value="1"/>
</dbReference>
<dbReference type="EMBL" id="POQS01000003">
    <property type="protein sequence ID" value="PND33682.1"/>
    <property type="molecule type" value="Genomic_DNA"/>
</dbReference>
<dbReference type="PRINTS" id="PR00080">
    <property type="entry name" value="SDRFAMILY"/>
</dbReference>
<comment type="caution">
    <text evidence="3">The sequence shown here is derived from an EMBL/GenBank/DDBJ whole genome shotgun (WGS) entry which is preliminary data.</text>
</comment>
<organism evidence="3 4">
    <name type="scientific">Achromobacter pulmonis</name>
    <dbReference type="NCBI Taxonomy" id="1389932"/>
    <lineage>
        <taxon>Bacteria</taxon>
        <taxon>Pseudomonadati</taxon>
        <taxon>Pseudomonadota</taxon>
        <taxon>Betaproteobacteria</taxon>
        <taxon>Burkholderiales</taxon>
        <taxon>Alcaligenaceae</taxon>
        <taxon>Achromobacter</taxon>
    </lineage>
</organism>
<dbReference type="PRINTS" id="PR00081">
    <property type="entry name" value="GDHRDH"/>
</dbReference>
<name>A0A2N8KJP8_9BURK</name>
<dbReference type="InterPro" id="IPR036291">
    <property type="entry name" value="NAD(P)-bd_dom_sf"/>
</dbReference>
<dbReference type="Pfam" id="PF00106">
    <property type="entry name" value="adh_short"/>
    <property type="match status" value="1"/>
</dbReference>
<dbReference type="PANTHER" id="PTHR43658">
    <property type="entry name" value="SHORT-CHAIN DEHYDROGENASE/REDUCTASE"/>
    <property type="match status" value="1"/>
</dbReference>
<dbReference type="PROSITE" id="PS00061">
    <property type="entry name" value="ADH_SHORT"/>
    <property type="match status" value="1"/>
</dbReference>
<evidence type="ECO:0000313" key="4">
    <source>
        <dbReference type="Proteomes" id="UP000235994"/>
    </source>
</evidence>
<dbReference type="InterPro" id="IPR002347">
    <property type="entry name" value="SDR_fam"/>
</dbReference>